<evidence type="ECO:0000313" key="1">
    <source>
        <dbReference type="EMBL" id="CAB4122240.1"/>
    </source>
</evidence>
<sequence>MKIFNKKKEHKEMTKLMRRVSSLSTQELLGWTDQIIYSVGRNISSWQKTQNKSSLDEAHMGAEALYAILDTLKERAV</sequence>
<organism evidence="1">
    <name type="scientific">uncultured Caudovirales phage</name>
    <dbReference type="NCBI Taxonomy" id="2100421"/>
    <lineage>
        <taxon>Viruses</taxon>
        <taxon>Duplodnaviria</taxon>
        <taxon>Heunggongvirae</taxon>
        <taxon>Uroviricota</taxon>
        <taxon>Caudoviricetes</taxon>
        <taxon>Peduoviridae</taxon>
        <taxon>Maltschvirus</taxon>
        <taxon>Maltschvirus maltsch</taxon>
    </lineage>
</organism>
<protein>
    <submittedName>
        <fullName evidence="1">Uncharacterized protein</fullName>
    </submittedName>
</protein>
<name>A0A6J5KQ41_9CAUD</name>
<dbReference type="EMBL" id="LR796157">
    <property type="protein sequence ID" value="CAB4122240.1"/>
    <property type="molecule type" value="Genomic_DNA"/>
</dbReference>
<reference evidence="1" key="1">
    <citation type="submission" date="2020-04" db="EMBL/GenBank/DDBJ databases">
        <authorList>
            <person name="Chiriac C."/>
            <person name="Salcher M."/>
            <person name="Ghai R."/>
            <person name="Kavagutti S V."/>
        </authorList>
    </citation>
    <scope>NUCLEOTIDE SEQUENCE</scope>
</reference>
<accession>A0A6J5KQ41</accession>
<gene>
    <name evidence="1" type="ORF">UFOVP27_120</name>
</gene>
<proteinExistence type="predicted"/>